<evidence type="ECO:0000313" key="2">
    <source>
        <dbReference type="Proteomes" id="UP000191672"/>
    </source>
</evidence>
<accession>A0A1V6QDW7</accession>
<sequence>MYILRVHRLSLPETELGLALTSIDVDVEFYVFFPDTDTTGVSSSLVAGAPYLQANEALFEPQNGSVDAQTLEEQENDWGMLSTDEWKIKDSEQENCGLHNAIHVGIRENTTENMFWVETLGMPTDSVIEPTRAHIARNMQMIHDCLTVFVDDKTFEGHFNKFCRSVIWPALHYQMQAGPRHVDYTWDQYVKTNEAFADENIRRYRKGDNIWVSDYYLLLLPQILRSGLPRADIGFFLTTTFPSC</sequence>
<dbReference type="GO" id="GO:0005829">
    <property type="term" value="C:cytosol"/>
    <property type="evidence" value="ECO:0007669"/>
    <property type="project" value="TreeGrafter"/>
</dbReference>
<dbReference type="GO" id="GO:0004805">
    <property type="term" value="F:trehalose-phosphatase activity"/>
    <property type="evidence" value="ECO:0007669"/>
    <property type="project" value="TreeGrafter"/>
</dbReference>
<dbReference type="InterPro" id="IPR001830">
    <property type="entry name" value="Glyco_trans_20"/>
</dbReference>
<dbReference type="PANTHER" id="PTHR10788:SF15">
    <property type="entry name" value="TREHALOSE SYNTHASE COMPLEX REGULATORY SUBUNIT TPS3-RELATED"/>
    <property type="match status" value="1"/>
</dbReference>
<dbReference type="Proteomes" id="UP000191672">
    <property type="component" value="Unassembled WGS sequence"/>
</dbReference>
<dbReference type="SUPFAM" id="SSF53756">
    <property type="entry name" value="UDP-Glycosyltransferase/glycogen phosphorylase"/>
    <property type="match status" value="1"/>
</dbReference>
<gene>
    <name evidence="1" type="ORF">PENANT_c006G09614</name>
</gene>
<dbReference type="PANTHER" id="PTHR10788">
    <property type="entry name" value="TREHALOSE-6-PHOSPHATE SYNTHASE"/>
    <property type="match status" value="1"/>
</dbReference>
<dbReference type="AlphaFoldDB" id="A0A1V6QDW7"/>
<dbReference type="Gene3D" id="3.40.50.2000">
    <property type="entry name" value="Glycogen Phosphorylase B"/>
    <property type="match status" value="1"/>
</dbReference>
<keyword evidence="2" id="KW-1185">Reference proteome</keyword>
<comment type="caution">
    <text evidence="1">The sequence shown here is derived from an EMBL/GenBank/DDBJ whole genome shotgun (WGS) entry which is preliminary data.</text>
</comment>
<reference evidence="2" key="1">
    <citation type="journal article" date="2017" name="Nat. Microbiol.">
        <title>Global analysis of biosynthetic gene clusters reveals vast potential of secondary metabolite production in Penicillium species.</title>
        <authorList>
            <person name="Nielsen J.C."/>
            <person name="Grijseels S."/>
            <person name="Prigent S."/>
            <person name="Ji B."/>
            <person name="Dainat J."/>
            <person name="Nielsen K.F."/>
            <person name="Frisvad J.C."/>
            <person name="Workman M."/>
            <person name="Nielsen J."/>
        </authorList>
    </citation>
    <scope>NUCLEOTIDE SEQUENCE [LARGE SCALE GENOMIC DNA]</scope>
    <source>
        <strain evidence="2">IBT 31811</strain>
    </source>
</reference>
<dbReference type="GO" id="GO:0005946">
    <property type="term" value="C:alpha,alpha-trehalose-phosphate synthase complex (UDP-forming)"/>
    <property type="evidence" value="ECO:0007669"/>
    <property type="project" value="TreeGrafter"/>
</dbReference>
<dbReference type="STRING" id="416450.A0A1V6QDW7"/>
<protein>
    <submittedName>
        <fullName evidence="1">Uncharacterized protein</fullName>
    </submittedName>
</protein>
<dbReference type="GO" id="GO:0003825">
    <property type="term" value="F:alpha,alpha-trehalose-phosphate synthase (UDP-forming) activity"/>
    <property type="evidence" value="ECO:0007669"/>
    <property type="project" value="TreeGrafter"/>
</dbReference>
<evidence type="ECO:0000313" key="1">
    <source>
        <dbReference type="EMBL" id="OQD87066.1"/>
    </source>
</evidence>
<name>A0A1V6QDW7_9EURO</name>
<dbReference type="EMBL" id="MDYN01000006">
    <property type="protein sequence ID" value="OQD87066.1"/>
    <property type="molecule type" value="Genomic_DNA"/>
</dbReference>
<dbReference type="Pfam" id="PF00982">
    <property type="entry name" value="Glyco_transf_20"/>
    <property type="match status" value="1"/>
</dbReference>
<organism evidence="1 2">
    <name type="scientific">Penicillium antarcticum</name>
    <dbReference type="NCBI Taxonomy" id="416450"/>
    <lineage>
        <taxon>Eukaryota</taxon>
        <taxon>Fungi</taxon>
        <taxon>Dikarya</taxon>
        <taxon>Ascomycota</taxon>
        <taxon>Pezizomycotina</taxon>
        <taxon>Eurotiomycetes</taxon>
        <taxon>Eurotiomycetidae</taxon>
        <taxon>Eurotiales</taxon>
        <taxon>Aspergillaceae</taxon>
        <taxon>Penicillium</taxon>
    </lineage>
</organism>
<dbReference type="GO" id="GO:0005992">
    <property type="term" value="P:trehalose biosynthetic process"/>
    <property type="evidence" value="ECO:0007669"/>
    <property type="project" value="InterPro"/>
</dbReference>
<proteinExistence type="predicted"/>